<protein>
    <submittedName>
        <fullName evidence="1">Uncharacterized protein</fullName>
    </submittedName>
</protein>
<reference evidence="1 2" key="1">
    <citation type="submission" date="2014-04" db="EMBL/GenBank/DDBJ databases">
        <title>Draft genome sequence of Hydrogenovibrio marinus MH-110, a model organism for aerobic H2 metabolism.</title>
        <authorList>
            <person name="Cha H.J."/>
            <person name="Jo B.H."/>
            <person name="Hwang B.H."/>
        </authorList>
    </citation>
    <scope>NUCLEOTIDE SEQUENCE [LARGE SCALE GENOMIC DNA]</scope>
    <source>
        <strain evidence="1 2">MH-110</strain>
    </source>
</reference>
<organism evidence="1 2">
    <name type="scientific">Hydrogenovibrio marinus</name>
    <dbReference type="NCBI Taxonomy" id="28885"/>
    <lineage>
        <taxon>Bacteria</taxon>
        <taxon>Pseudomonadati</taxon>
        <taxon>Pseudomonadota</taxon>
        <taxon>Gammaproteobacteria</taxon>
        <taxon>Thiotrichales</taxon>
        <taxon>Piscirickettsiaceae</taxon>
        <taxon>Hydrogenovibrio</taxon>
    </lineage>
</organism>
<proteinExistence type="predicted"/>
<sequence>MTKILKNQRYSLQTSRFRSNMSRMKSAFVLPKRSTWHLILSSMLLMASSVLLSGCQSPFSDSNEPQVDVWKTDPSCHLHQGTCSSTNGKQSVELQISPNNPIPVAHLLTAKLTLKGFKKPPQNVQIDIIGTNMYMGYNRTTLIPVAGSPNVYRGKIMLAFCTSEKMDWEISALITQNDKHITKVPFLLTTQSH</sequence>
<evidence type="ECO:0000313" key="1">
    <source>
        <dbReference type="EMBL" id="KDN96341.1"/>
    </source>
</evidence>
<name>A0A067A149_HYDMR</name>
<dbReference type="EMBL" id="JMIU01000001">
    <property type="protein sequence ID" value="KDN96341.1"/>
    <property type="molecule type" value="Genomic_DNA"/>
</dbReference>
<accession>A0A067A149</accession>
<dbReference type="STRING" id="28885.EI16_08690"/>
<comment type="caution">
    <text evidence="1">The sequence shown here is derived from an EMBL/GenBank/DDBJ whole genome shotgun (WGS) entry which is preliminary data.</text>
</comment>
<dbReference type="AlphaFoldDB" id="A0A067A149"/>
<evidence type="ECO:0000313" key="2">
    <source>
        <dbReference type="Proteomes" id="UP000027341"/>
    </source>
</evidence>
<gene>
    <name evidence="1" type="ORF">EI16_08690</name>
</gene>
<dbReference type="Proteomes" id="UP000027341">
    <property type="component" value="Unassembled WGS sequence"/>
</dbReference>
<keyword evidence="2" id="KW-1185">Reference proteome</keyword>